<keyword evidence="2" id="KW-0812">Transmembrane</keyword>
<dbReference type="Proteomes" id="UP000492821">
    <property type="component" value="Unassembled WGS sequence"/>
</dbReference>
<keyword evidence="2" id="KW-0472">Membrane</keyword>
<reference evidence="4" key="2">
    <citation type="submission" date="2020-10" db="UniProtKB">
        <authorList>
            <consortium name="WormBaseParasite"/>
        </authorList>
    </citation>
    <scope>IDENTIFICATION</scope>
</reference>
<accession>A0A7E4VG62</accession>
<feature type="transmembrane region" description="Helical" evidence="2">
    <location>
        <begin position="92"/>
        <end position="119"/>
    </location>
</feature>
<keyword evidence="2" id="KW-1133">Transmembrane helix</keyword>
<evidence type="ECO:0000313" key="3">
    <source>
        <dbReference type="Proteomes" id="UP000492821"/>
    </source>
</evidence>
<feature type="region of interest" description="Disordered" evidence="1">
    <location>
        <begin position="140"/>
        <end position="164"/>
    </location>
</feature>
<feature type="region of interest" description="Disordered" evidence="1">
    <location>
        <begin position="1"/>
        <end position="24"/>
    </location>
</feature>
<name>A0A7E4VG62_PANRE</name>
<sequence length="164" mass="18369">MSRWDSSPVRISQNSPAQGAGNDAPTMAGLPYREVYQHGTIGKFLTRVIEEPPSQFVRCIYQDKYHLDETVTLLCEKRGDCCTHGCCPKDQFWMVGVFVLLAFVLIVFLIGACSMICCYQRSKAKQRKEEKETFEYADGSQVGVPGAYPPGGYSSYSIHESAQY</sequence>
<evidence type="ECO:0000313" key="4">
    <source>
        <dbReference type="WBParaSite" id="Pan_g20548.t1"/>
    </source>
</evidence>
<evidence type="ECO:0000256" key="1">
    <source>
        <dbReference type="SAM" id="MobiDB-lite"/>
    </source>
</evidence>
<keyword evidence="3" id="KW-1185">Reference proteome</keyword>
<evidence type="ECO:0000256" key="2">
    <source>
        <dbReference type="SAM" id="Phobius"/>
    </source>
</evidence>
<protein>
    <submittedName>
        <fullName evidence="4">CX domain-containing protein</fullName>
    </submittedName>
</protein>
<organism evidence="3 4">
    <name type="scientific">Panagrellus redivivus</name>
    <name type="common">Microworm</name>
    <dbReference type="NCBI Taxonomy" id="6233"/>
    <lineage>
        <taxon>Eukaryota</taxon>
        <taxon>Metazoa</taxon>
        <taxon>Ecdysozoa</taxon>
        <taxon>Nematoda</taxon>
        <taxon>Chromadorea</taxon>
        <taxon>Rhabditida</taxon>
        <taxon>Tylenchina</taxon>
        <taxon>Panagrolaimomorpha</taxon>
        <taxon>Panagrolaimoidea</taxon>
        <taxon>Panagrolaimidae</taxon>
        <taxon>Panagrellus</taxon>
    </lineage>
</organism>
<reference evidence="3" key="1">
    <citation type="journal article" date="2013" name="Genetics">
        <title>The draft genome and transcriptome of Panagrellus redivivus are shaped by the harsh demands of a free-living lifestyle.</title>
        <authorList>
            <person name="Srinivasan J."/>
            <person name="Dillman A.R."/>
            <person name="Macchietto M.G."/>
            <person name="Heikkinen L."/>
            <person name="Lakso M."/>
            <person name="Fracchia K.M."/>
            <person name="Antoshechkin I."/>
            <person name="Mortazavi A."/>
            <person name="Wong G."/>
            <person name="Sternberg P.W."/>
        </authorList>
    </citation>
    <scope>NUCLEOTIDE SEQUENCE [LARGE SCALE GENOMIC DNA]</scope>
    <source>
        <strain evidence="3">MT8872</strain>
    </source>
</reference>
<dbReference type="AlphaFoldDB" id="A0A7E4VG62"/>
<dbReference type="WBParaSite" id="Pan_g20548.t1">
    <property type="protein sequence ID" value="Pan_g20548.t1"/>
    <property type="gene ID" value="Pan_g20548"/>
</dbReference>
<proteinExistence type="predicted"/>